<accession>A0A3P7YYM9</accession>
<evidence type="ECO:0000313" key="3">
    <source>
        <dbReference type="WBParaSite" id="HPBE_0000871701-mRNA-1"/>
    </source>
</evidence>
<organism evidence="2 3">
    <name type="scientific">Heligmosomoides polygyrus</name>
    <name type="common">Parasitic roundworm</name>
    <dbReference type="NCBI Taxonomy" id="6339"/>
    <lineage>
        <taxon>Eukaryota</taxon>
        <taxon>Metazoa</taxon>
        <taxon>Ecdysozoa</taxon>
        <taxon>Nematoda</taxon>
        <taxon>Chromadorea</taxon>
        <taxon>Rhabditida</taxon>
        <taxon>Rhabditina</taxon>
        <taxon>Rhabditomorpha</taxon>
        <taxon>Strongyloidea</taxon>
        <taxon>Heligmosomidae</taxon>
        <taxon>Heligmosomoides</taxon>
    </lineage>
</organism>
<dbReference type="AlphaFoldDB" id="A0A183FMR9"/>
<accession>A0A183FMR9</accession>
<dbReference type="Proteomes" id="UP000050761">
    <property type="component" value="Unassembled WGS sequence"/>
</dbReference>
<gene>
    <name evidence="1" type="ORF">HPBE_LOCUS8718</name>
</gene>
<proteinExistence type="predicted"/>
<dbReference type="WBParaSite" id="HPBE_0000871701-mRNA-1">
    <property type="protein sequence ID" value="HPBE_0000871701-mRNA-1"/>
    <property type="gene ID" value="HPBE_0000871701"/>
</dbReference>
<reference evidence="3" key="2">
    <citation type="submission" date="2019-09" db="UniProtKB">
        <authorList>
            <consortium name="WormBaseParasite"/>
        </authorList>
    </citation>
    <scope>IDENTIFICATION</scope>
</reference>
<dbReference type="EMBL" id="UZAH01026233">
    <property type="protein sequence ID" value="VDO77484.1"/>
    <property type="molecule type" value="Genomic_DNA"/>
</dbReference>
<evidence type="ECO:0000313" key="2">
    <source>
        <dbReference type="Proteomes" id="UP000050761"/>
    </source>
</evidence>
<keyword evidence="2" id="KW-1185">Reference proteome</keyword>
<dbReference type="OrthoDB" id="5833798at2759"/>
<sequence length="141" mass="15623">MCFLADCGSFDAKYAVHLLLDKYGEKQKPLHFAFLNLEKAFDRVPTEILYGTRCENMVSRKSLLSGCAFCTFAQGVECECQLAPRWNLPHCHCCGASALSSQLTVVVTDAISRALEVAAPWTTLHADDAMLVCEVKTETER</sequence>
<reference evidence="1 2" key="1">
    <citation type="submission" date="2018-11" db="EMBL/GenBank/DDBJ databases">
        <authorList>
            <consortium name="Pathogen Informatics"/>
        </authorList>
    </citation>
    <scope>NUCLEOTIDE SEQUENCE [LARGE SCALE GENOMIC DNA]</scope>
</reference>
<evidence type="ECO:0000313" key="1">
    <source>
        <dbReference type="EMBL" id="VDO77484.1"/>
    </source>
</evidence>
<protein>
    <submittedName>
        <fullName evidence="3">Reverse transcriptase domain-containing protein</fullName>
    </submittedName>
</protein>
<name>A0A183FMR9_HELPZ</name>